<dbReference type="EMBL" id="UZAU01000796">
    <property type="status" value="NOT_ANNOTATED_CDS"/>
    <property type="molecule type" value="Genomic_DNA"/>
</dbReference>
<keyword evidence="3" id="KW-1185">Reference proteome</keyword>
<name>A0A803QNJ6_CANSA</name>
<evidence type="ECO:0000313" key="2">
    <source>
        <dbReference type="EnsemblPlants" id="cds.evm.model.10.375"/>
    </source>
</evidence>
<protein>
    <submittedName>
        <fullName evidence="2">Uncharacterized protein</fullName>
    </submittedName>
</protein>
<feature type="coiled-coil region" evidence="1">
    <location>
        <begin position="64"/>
        <end position="112"/>
    </location>
</feature>
<evidence type="ECO:0000256" key="1">
    <source>
        <dbReference type="SAM" id="Coils"/>
    </source>
</evidence>
<dbReference type="AlphaFoldDB" id="A0A803QNJ6"/>
<dbReference type="Gramene" id="evm.model.10.375">
    <property type="protein sequence ID" value="cds.evm.model.10.375"/>
    <property type="gene ID" value="evm.TU.10.375"/>
</dbReference>
<organism evidence="2 3">
    <name type="scientific">Cannabis sativa</name>
    <name type="common">Hemp</name>
    <name type="synonym">Marijuana</name>
    <dbReference type="NCBI Taxonomy" id="3483"/>
    <lineage>
        <taxon>Eukaryota</taxon>
        <taxon>Viridiplantae</taxon>
        <taxon>Streptophyta</taxon>
        <taxon>Embryophyta</taxon>
        <taxon>Tracheophyta</taxon>
        <taxon>Spermatophyta</taxon>
        <taxon>Magnoliopsida</taxon>
        <taxon>eudicotyledons</taxon>
        <taxon>Gunneridae</taxon>
        <taxon>Pentapetalae</taxon>
        <taxon>rosids</taxon>
        <taxon>fabids</taxon>
        <taxon>Rosales</taxon>
        <taxon>Cannabaceae</taxon>
        <taxon>Cannabis</taxon>
    </lineage>
</organism>
<keyword evidence="1" id="KW-0175">Coiled coil</keyword>
<reference evidence="2" key="1">
    <citation type="submission" date="2021-03" db="UniProtKB">
        <authorList>
            <consortium name="EnsemblPlants"/>
        </authorList>
    </citation>
    <scope>IDENTIFICATION</scope>
</reference>
<sequence>MALQDKFVNDEFITKVEGTPVEDLLSRSADLISKLMTIYSRAYVVCFKDLNLLKKQNLALQEGLKKTKLDAVAKDKEVEDLEERIKILNEQVKKLEEDNTGLTRDLAAEKENEKKAYDQTVFDYIYTTLTKLPDFDFMVFRPEAVEMANALRTMSPTETQGLGGNLFFDDAKDATIAELANGARKVVDYSNAPTI</sequence>
<dbReference type="Proteomes" id="UP000596661">
    <property type="component" value="Unassembled WGS sequence"/>
</dbReference>
<accession>A0A803QNJ6</accession>
<proteinExistence type="predicted"/>
<dbReference type="EnsemblPlants" id="evm.model.10.375">
    <property type="protein sequence ID" value="cds.evm.model.10.375"/>
    <property type="gene ID" value="evm.TU.10.375"/>
</dbReference>
<evidence type="ECO:0000313" key="3">
    <source>
        <dbReference type="Proteomes" id="UP000596661"/>
    </source>
</evidence>